<organism evidence="1 2">
    <name type="scientific">Enorma shizhengliae</name>
    <dbReference type="NCBI Taxonomy" id="2606615"/>
    <lineage>
        <taxon>Bacteria</taxon>
        <taxon>Bacillati</taxon>
        <taxon>Actinomycetota</taxon>
        <taxon>Coriobacteriia</taxon>
        <taxon>Coriobacteriales</taxon>
        <taxon>Coriobacteriaceae</taxon>
        <taxon>Enorma</taxon>
    </lineage>
</organism>
<comment type="caution">
    <text evidence="1">The sequence shown here is derived from an EMBL/GenBank/DDBJ whole genome shotgun (WGS) entry which is preliminary data.</text>
</comment>
<dbReference type="RefSeq" id="WP_144688836.1">
    <property type="nucleotide sequence ID" value="NZ_VLLQ01000013.1"/>
</dbReference>
<gene>
    <name evidence="1" type="ORF">GJE22_09395</name>
</gene>
<evidence type="ECO:0000313" key="1">
    <source>
        <dbReference type="EMBL" id="MRX80795.1"/>
    </source>
</evidence>
<dbReference type="AlphaFoldDB" id="A0A7K0GAF5"/>
<evidence type="ECO:0000313" key="2">
    <source>
        <dbReference type="Proteomes" id="UP000470010"/>
    </source>
</evidence>
<proteinExistence type="predicted"/>
<name>A0A7K0GAF5_9ACTN</name>
<dbReference type="EMBL" id="VTFZ01000014">
    <property type="protein sequence ID" value="MRX80795.1"/>
    <property type="molecule type" value="Genomic_DNA"/>
</dbReference>
<accession>A0A7K0GAF5</accession>
<protein>
    <submittedName>
        <fullName evidence="1">Uncharacterized protein</fullName>
    </submittedName>
</protein>
<keyword evidence="2" id="KW-1185">Reference proteome</keyword>
<dbReference type="Proteomes" id="UP000470010">
    <property type="component" value="Unassembled WGS sequence"/>
</dbReference>
<sequence length="448" mass="47397">MAEKDSSQEIAVINDEQGLLFLGDQKAITAFLNDNHLASRAFTVRAAGTAGVALKVAGEVAESSGRWVKLTKESAELVKQYGKKGALQPGVVQKKNGQIVKWLKFESPGDLFSPAMAAGVGGMMAQMALEQSIREITDYLADIDEKVSDLLRDQKDQTIADLMGVALELDEAAAIRSKTGTLNEAAWSKVAPCAQTTSRALAYALTKLSGIAEKLAKAGNVDELDHVLGSAHDDTALWFAVVAQAVQTRDKLSVLELERALAEAPEVIEEHRSAIVEARKERVQRVRSCIDQFRDALERSAEIARGDKLLHPIKADQGIEKLEDLLTLADQFAQCLDLEMDARVIEHAQSWDKVVGQFVGEAAADAVDLGSKALEGAAELGGKALEGAQGAGSAIGKGASDLGSAVGKSAADLGSALADGAQQFGDALKGVDPGKITKSLPFKLPFGK</sequence>
<reference evidence="2" key="1">
    <citation type="submission" date="2019-08" db="EMBL/GenBank/DDBJ databases">
        <title>Arthrobacter sp. nov., isolated from plateau pika and Tibetan wild ass.</title>
        <authorList>
            <person name="Ge Y."/>
        </authorList>
    </citation>
    <scope>NUCLEOTIDE SEQUENCE [LARGE SCALE GENOMIC DNA]</scope>
    <source>
        <strain evidence="2">HF-1365</strain>
    </source>
</reference>